<evidence type="ECO:0000313" key="9">
    <source>
        <dbReference type="EMBL" id="KAG9508932.1"/>
    </source>
</evidence>
<gene>
    <name evidence="9" type="primary">Cops3</name>
    <name evidence="9" type="ORF">GZH46_02558</name>
</gene>
<dbReference type="Pfam" id="PF22788">
    <property type="entry name" value="COP9_hel_rpt"/>
    <property type="match status" value="1"/>
</dbReference>
<comment type="similarity">
    <text evidence="3">Belongs to the CSN3 family.</text>
</comment>
<comment type="subcellular location">
    <subcellularLocation>
        <location evidence="2">Cytoplasm</location>
    </subcellularLocation>
    <subcellularLocation>
        <location evidence="1">Nucleus</location>
    </subcellularLocation>
</comment>
<feature type="domain" description="PCI" evidence="8">
    <location>
        <begin position="150"/>
        <end position="317"/>
    </location>
</feature>
<sequence length="370" mass="42197">MSNQFASLLRKFTDQLASDNASLSQANFESLQELIIGCGGDEVRSVTGLFTTLCHELTQYLIKKKQSILGIDLLTRAISKIQSHSSQLTSVHSDLCQLCLDSKCLRPAIYFLDVEITDINKEDGHFDVKHLLLYYYYGGLIYAGMKNYDRALYFFEAVLTIPATVVSSIVVEAHKKHIILTLLLYGKLPEAQLPKYISPVVARHRRQLGLAYLKFANEYPSQNYERLQTTVNKYQQVYERDENMGLIKQCLAAVHKRNIKRLTRTFLTLSLTDVANHVGLTGEKEAESYIFQMIEEGEIFASINQKDGMVVFLDNPEKFNSASVFRQMQQDMETCMQLNERLRIMDQEIAQSPKYLAKLRAEDSNLSALC</sequence>
<dbReference type="Pfam" id="PF01399">
    <property type="entry name" value="PCI"/>
    <property type="match status" value="1"/>
</dbReference>
<dbReference type="Gene3D" id="1.10.10.10">
    <property type="entry name" value="Winged helix-like DNA-binding domain superfamily/Winged helix DNA-binding domain"/>
    <property type="match status" value="1"/>
</dbReference>
<dbReference type="InterPro" id="IPR036390">
    <property type="entry name" value="WH_DNA-bd_sf"/>
</dbReference>
<dbReference type="EMBL" id="JAIFTH010000807">
    <property type="protein sequence ID" value="KAG9508932.1"/>
    <property type="molecule type" value="Genomic_DNA"/>
</dbReference>
<name>A0ABQ7S6B6_9ACAR</name>
<dbReference type="PANTHER" id="PTHR10758">
    <property type="entry name" value="26S PROTEASOME NON-ATPASE REGULATORY SUBUNIT 3/COP9 SIGNALOSOME COMPLEX SUBUNIT 3"/>
    <property type="match status" value="1"/>
</dbReference>
<dbReference type="SUPFAM" id="SSF46785">
    <property type="entry name" value="Winged helix' DNA-binding domain"/>
    <property type="match status" value="1"/>
</dbReference>
<keyword evidence="10" id="KW-1185">Reference proteome</keyword>
<feature type="non-terminal residue" evidence="9">
    <location>
        <position position="1"/>
    </location>
</feature>
<evidence type="ECO:0000256" key="4">
    <source>
        <dbReference type="ARBA" id="ARBA00014878"/>
    </source>
</evidence>
<comment type="caution">
    <text evidence="9">The sequence shown here is derived from an EMBL/GenBank/DDBJ whole genome shotgun (WGS) entry which is preliminary data.</text>
</comment>
<dbReference type="InterPro" id="IPR036388">
    <property type="entry name" value="WH-like_DNA-bd_sf"/>
</dbReference>
<dbReference type="Proteomes" id="UP000825002">
    <property type="component" value="Unassembled WGS sequence"/>
</dbReference>
<evidence type="ECO:0000256" key="2">
    <source>
        <dbReference type="ARBA" id="ARBA00004496"/>
    </source>
</evidence>
<dbReference type="InterPro" id="IPR055089">
    <property type="entry name" value="COP9_N"/>
</dbReference>
<accession>A0ABQ7S6B6</accession>
<dbReference type="InterPro" id="IPR000717">
    <property type="entry name" value="PCI_dom"/>
</dbReference>
<protein>
    <recommendedName>
        <fullName evidence="4">COP9 signalosome complex subunit 3</fullName>
    </recommendedName>
</protein>
<evidence type="ECO:0000256" key="7">
    <source>
        <dbReference type="ARBA" id="ARBA00023242"/>
    </source>
</evidence>
<proteinExistence type="inferred from homology"/>
<keyword evidence="7" id="KW-0539">Nucleus</keyword>
<evidence type="ECO:0000256" key="1">
    <source>
        <dbReference type="ARBA" id="ARBA00004123"/>
    </source>
</evidence>
<dbReference type="PANTHER" id="PTHR10758:SF1">
    <property type="entry name" value="COP9 SIGNALOSOME COMPLEX SUBUNIT 3"/>
    <property type="match status" value="1"/>
</dbReference>
<organism evidence="9 10">
    <name type="scientific">Fragariocoptes setiger</name>
    <dbReference type="NCBI Taxonomy" id="1670756"/>
    <lineage>
        <taxon>Eukaryota</taxon>
        <taxon>Metazoa</taxon>
        <taxon>Ecdysozoa</taxon>
        <taxon>Arthropoda</taxon>
        <taxon>Chelicerata</taxon>
        <taxon>Arachnida</taxon>
        <taxon>Acari</taxon>
        <taxon>Acariformes</taxon>
        <taxon>Trombidiformes</taxon>
        <taxon>Prostigmata</taxon>
        <taxon>Eupodina</taxon>
        <taxon>Eriophyoidea</taxon>
        <taxon>Phytoptidae</taxon>
        <taxon>Fragariocoptes</taxon>
    </lineage>
</organism>
<dbReference type="PROSITE" id="PS50250">
    <property type="entry name" value="PCI"/>
    <property type="match status" value="1"/>
</dbReference>
<evidence type="ECO:0000313" key="10">
    <source>
        <dbReference type="Proteomes" id="UP000825002"/>
    </source>
</evidence>
<keyword evidence="6" id="KW-0736">Signalosome</keyword>
<keyword evidence="5" id="KW-0963">Cytoplasm</keyword>
<evidence type="ECO:0000256" key="3">
    <source>
        <dbReference type="ARBA" id="ARBA00007084"/>
    </source>
</evidence>
<reference evidence="9 10" key="1">
    <citation type="submission" date="2020-10" db="EMBL/GenBank/DDBJ databases">
        <authorList>
            <person name="Klimov P.B."/>
            <person name="Dyachkov S.M."/>
            <person name="Chetverikov P.E."/>
        </authorList>
    </citation>
    <scope>NUCLEOTIDE SEQUENCE [LARGE SCALE GENOMIC DNA]</scope>
    <source>
        <strain evidence="9">BMOC 18-1129-001#AD2665</strain>
        <tissue evidence="9">Entire mites</tissue>
    </source>
</reference>
<dbReference type="InterPro" id="IPR050756">
    <property type="entry name" value="CSN3"/>
</dbReference>
<evidence type="ECO:0000256" key="6">
    <source>
        <dbReference type="ARBA" id="ARBA00022790"/>
    </source>
</evidence>
<dbReference type="SMART" id="SM00088">
    <property type="entry name" value="PINT"/>
    <property type="match status" value="1"/>
</dbReference>
<evidence type="ECO:0000259" key="8">
    <source>
        <dbReference type="PROSITE" id="PS50250"/>
    </source>
</evidence>
<evidence type="ECO:0000256" key="5">
    <source>
        <dbReference type="ARBA" id="ARBA00022490"/>
    </source>
</evidence>